<dbReference type="Proteomes" id="UP001159427">
    <property type="component" value="Unassembled WGS sequence"/>
</dbReference>
<protein>
    <recommendedName>
        <fullName evidence="3">GON domain-containing protein</fullName>
    </recommendedName>
</protein>
<evidence type="ECO:0000256" key="1">
    <source>
        <dbReference type="ARBA" id="ARBA00022723"/>
    </source>
</evidence>
<dbReference type="EMBL" id="CALNXI010003890">
    <property type="protein sequence ID" value="CAH3194566.1"/>
    <property type="molecule type" value="Genomic_DNA"/>
</dbReference>
<keyword evidence="5" id="KW-1185">Reference proteome</keyword>
<feature type="domain" description="GON" evidence="3">
    <location>
        <begin position="65"/>
        <end position="105"/>
    </location>
</feature>
<evidence type="ECO:0000313" key="4">
    <source>
        <dbReference type="EMBL" id="CAH3194566.1"/>
    </source>
</evidence>
<feature type="non-terminal residue" evidence="4">
    <location>
        <position position="105"/>
    </location>
</feature>
<organism evidence="4 5">
    <name type="scientific">Porites evermanni</name>
    <dbReference type="NCBI Taxonomy" id="104178"/>
    <lineage>
        <taxon>Eukaryota</taxon>
        <taxon>Metazoa</taxon>
        <taxon>Cnidaria</taxon>
        <taxon>Anthozoa</taxon>
        <taxon>Hexacorallia</taxon>
        <taxon>Scleractinia</taxon>
        <taxon>Fungiina</taxon>
        <taxon>Poritidae</taxon>
        <taxon>Porites</taxon>
    </lineage>
</organism>
<evidence type="ECO:0000259" key="3">
    <source>
        <dbReference type="PROSITE" id="PS51046"/>
    </source>
</evidence>
<dbReference type="PROSITE" id="PS51046">
    <property type="entry name" value="GON"/>
    <property type="match status" value="1"/>
</dbReference>
<reference evidence="4 5" key="1">
    <citation type="submission" date="2022-05" db="EMBL/GenBank/DDBJ databases">
        <authorList>
            <consortium name="Genoscope - CEA"/>
            <person name="William W."/>
        </authorList>
    </citation>
    <scope>NUCLEOTIDE SEQUENCE [LARGE SCALE GENOMIC DNA]</scope>
</reference>
<keyword evidence="1" id="KW-0479">Metal-binding</keyword>
<comment type="caution">
    <text evidence="4">The sequence shown here is derived from an EMBL/GenBank/DDBJ whole genome shotgun (WGS) entry which is preliminary data.</text>
</comment>
<accession>A0ABN8SW62</accession>
<feature type="chain" id="PRO_5045430206" description="GON domain-containing protein" evidence="2">
    <location>
        <begin position="21"/>
        <end position="105"/>
    </location>
</feature>
<keyword evidence="2" id="KW-0732">Signal</keyword>
<gene>
    <name evidence="4" type="ORF">PEVE_00028097</name>
</gene>
<evidence type="ECO:0000256" key="2">
    <source>
        <dbReference type="SAM" id="SignalP"/>
    </source>
</evidence>
<feature type="signal peptide" evidence="2">
    <location>
        <begin position="1"/>
        <end position="20"/>
    </location>
</feature>
<sequence length="105" mass="11740">MRFWFILAFPLLLTANATNGTKSTDGKSFVCNQYNGHNAETNQAIKKIDKKLDQIIEMLQPSPNTASTCKEIYTKNLSSENKAYLLDVGSAKIPVYCHMTKHGLD</sequence>
<name>A0ABN8SW62_9CNID</name>
<dbReference type="InterPro" id="IPR012314">
    <property type="entry name" value="Pept_M12B_GON-ADAMTSs"/>
</dbReference>
<proteinExistence type="predicted"/>
<evidence type="ECO:0000313" key="5">
    <source>
        <dbReference type="Proteomes" id="UP001159427"/>
    </source>
</evidence>